<proteinExistence type="predicted"/>
<dbReference type="EMBL" id="CATOUU010000994">
    <property type="protein sequence ID" value="CAI9965744.1"/>
    <property type="molecule type" value="Genomic_DNA"/>
</dbReference>
<sequence>MFVLAPHVVHVLSNGEQKFTPLQTQVYARLFGTEFAGHRKQVRTPELLKVRYELVLHAHKLFETTVLSPQQVHEQVAAMQKQFPLQTHVFKVLSATELTGHVKQVRTPETLLVQYELALQTQTLLETVELAPQAVQVLFEDEQKKLPVQTQVVQPAFGAEPAGHLVQVATPSTFETWYESELQEHPTPLTAELARHATHPLLEMLQNQLAGQGEHELLPGTQKLLRGQAWQVFEAEMYWKQVLQTQTFEVTTELAGHAVHELSEDLQKLFPEQSQVFVLLLETDPTGQVKQVRDPETLFVQYELASQTQILLETVELAPQAVQELFEEEQKLFPEHSQVVYPASGAELAGQTWHTRVFPEMLRVKESELHLQALETMAELAGQVQVVDTSGAQVGQTHAEPETYAFALMHWHDPDCMDCPEITLQVQTLSITFEFAGHSVQELPTDEQKKFPLQTQVFVVLSGFELAGQRKHFGTNPEILSVQASGTQLQTLLETLEWSGQAVQELPEGVQKKSFLHMHEVQSPLISDNPGGHQVQVATPLLMEVWQESALQTHPVPLTAELARQATHRLLEISQNQLAGQGEHELLPGTQKLLRGQA</sequence>
<keyword evidence="3" id="KW-1185">Reference proteome</keyword>
<name>A0AA86QTI4_9EUKA</name>
<dbReference type="EMBL" id="CAXDID020000111">
    <property type="protein sequence ID" value="CAL6029645.1"/>
    <property type="molecule type" value="Genomic_DNA"/>
</dbReference>
<comment type="caution">
    <text evidence="1">The sequence shown here is derived from an EMBL/GenBank/DDBJ whole genome shotgun (WGS) entry which is preliminary data.</text>
</comment>
<evidence type="ECO:0000313" key="3">
    <source>
        <dbReference type="Proteomes" id="UP001642409"/>
    </source>
</evidence>
<evidence type="ECO:0000313" key="1">
    <source>
        <dbReference type="EMBL" id="CAI9965744.1"/>
    </source>
</evidence>
<accession>A0AA86QTI4</accession>
<protein>
    <submittedName>
        <fullName evidence="2">Hypothetical_protein</fullName>
    </submittedName>
</protein>
<gene>
    <name evidence="2" type="ORF">HINF_LOCUS32522</name>
    <name evidence="1" type="ORF">HINF_LOCUS53389</name>
</gene>
<dbReference type="Proteomes" id="UP001642409">
    <property type="component" value="Unassembled WGS sequence"/>
</dbReference>
<reference evidence="2 3" key="2">
    <citation type="submission" date="2024-07" db="EMBL/GenBank/DDBJ databases">
        <authorList>
            <person name="Akdeniz Z."/>
        </authorList>
    </citation>
    <scope>NUCLEOTIDE SEQUENCE [LARGE SCALE GENOMIC DNA]</scope>
</reference>
<organism evidence="1">
    <name type="scientific">Hexamita inflata</name>
    <dbReference type="NCBI Taxonomy" id="28002"/>
    <lineage>
        <taxon>Eukaryota</taxon>
        <taxon>Metamonada</taxon>
        <taxon>Diplomonadida</taxon>
        <taxon>Hexamitidae</taxon>
        <taxon>Hexamitinae</taxon>
        <taxon>Hexamita</taxon>
    </lineage>
</organism>
<dbReference type="AlphaFoldDB" id="A0AA86QTI4"/>
<reference evidence="1" key="1">
    <citation type="submission" date="2023-06" db="EMBL/GenBank/DDBJ databases">
        <authorList>
            <person name="Kurt Z."/>
        </authorList>
    </citation>
    <scope>NUCLEOTIDE SEQUENCE</scope>
</reference>
<evidence type="ECO:0000313" key="2">
    <source>
        <dbReference type="EMBL" id="CAL6029645.1"/>
    </source>
</evidence>